<dbReference type="AlphaFoldDB" id="A0A1V4I1Z9"/>
<evidence type="ECO:0000313" key="2">
    <source>
        <dbReference type="Proteomes" id="UP000189940"/>
    </source>
</evidence>
<organism evidence="1 2">
    <name type="scientific">Nitrobacter vulgaris</name>
    <dbReference type="NCBI Taxonomy" id="29421"/>
    <lineage>
        <taxon>Bacteria</taxon>
        <taxon>Pseudomonadati</taxon>
        <taxon>Pseudomonadota</taxon>
        <taxon>Alphaproteobacteria</taxon>
        <taxon>Hyphomicrobiales</taxon>
        <taxon>Nitrobacteraceae</taxon>
        <taxon>Nitrobacter</taxon>
    </lineage>
</organism>
<comment type="caution">
    <text evidence="1">The sequence shown here is derived from an EMBL/GenBank/DDBJ whole genome shotgun (WGS) entry which is preliminary data.</text>
</comment>
<evidence type="ECO:0000313" key="1">
    <source>
        <dbReference type="EMBL" id="OPH84246.1"/>
    </source>
</evidence>
<gene>
    <name evidence="1" type="ORF">B2M20_02950</name>
</gene>
<dbReference type="Proteomes" id="UP000189940">
    <property type="component" value="Unassembled WGS sequence"/>
</dbReference>
<reference evidence="1 2" key="1">
    <citation type="submission" date="2017-02" db="EMBL/GenBank/DDBJ databases">
        <title>Genome sequence of the nitrite-oxidizing bacterium Nitrobacter vulgaris strain Ab1.</title>
        <authorList>
            <person name="Mellbye B.L."/>
            <person name="Davis E.W."/>
            <person name="Spieck E."/>
            <person name="Chang J.H."/>
            <person name="Bottomley P.J."/>
            <person name="Sayavedra-Soto L.A."/>
        </authorList>
    </citation>
    <scope>NUCLEOTIDE SEQUENCE [LARGE SCALE GENOMIC DNA]</scope>
    <source>
        <strain evidence="1 2">Ab1</strain>
    </source>
</reference>
<protein>
    <submittedName>
        <fullName evidence="1">Uncharacterized protein</fullName>
    </submittedName>
</protein>
<keyword evidence="2" id="KW-1185">Reference proteome</keyword>
<proteinExistence type="predicted"/>
<sequence length="104" mass="11764">MAVAQSDDTIQTLSEAFEAAWAASDEFYRNVPTGSTNEDYERMFRPVSDLARRIADMKMTTLEGLKLKARALQWCNEEFDFMDGKTTDERLAYGLVQDLLNLGG</sequence>
<name>A0A1V4I1Z9_NITVU</name>
<dbReference type="EMBL" id="MWPQ01000006">
    <property type="protein sequence ID" value="OPH84246.1"/>
    <property type="molecule type" value="Genomic_DNA"/>
</dbReference>
<dbReference type="STRING" id="29421.B2M20_02950"/>
<accession>A0A1V4I1Z9</accession>